<protein>
    <submittedName>
        <fullName evidence="1">Unannotated protein</fullName>
    </submittedName>
</protein>
<sequence length="190" mass="20264">MDWTEAAAIAVAKGCSGPIRFLVFSDASGEDLDPLKSMVSSLSTFGTAELSGGRVLDDLRELAGCDWIIPSVSSFSMLAIYLSTARYVWPEVHLVEHGTFGSIWGYEAVVKDGPVADAISEAHGGVSPAWFRGVPFDPRVSDAVSQWVQEVSQNLSEQASAESWTDAGDLILCGVAPRWSPSGVLMTHEG</sequence>
<organism evidence="1">
    <name type="scientific">freshwater metagenome</name>
    <dbReference type="NCBI Taxonomy" id="449393"/>
    <lineage>
        <taxon>unclassified sequences</taxon>
        <taxon>metagenomes</taxon>
        <taxon>ecological metagenomes</taxon>
    </lineage>
</organism>
<evidence type="ECO:0000313" key="1">
    <source>
        <dbReference type="EMBL" id="CAB4738350.1"/>
    </source>
</evidence>
<dbReference type="AlphaFoldDB" id="A0A6J6SUD7"/>
<accession>A0A6J6SUD7</accession>
<dbReference type="EMBL" id="CAEZYU010000030">
    <property type="protein sequence ID" value="CAB4738350.1"/>
    <property type="molecule type" value="Genomic_DNA"/>
</dbReference>
<name>A0A6J6SUD7_9ZZZZ</name>
<reference evidence="1" key="1">
    <citation type="submission" date="2020-05" db="EMBL/GenBank/DDBJ databases">
        <authorList>
            <person name="Chiriac C."/>
            <person name="Salcher M."/>
            <person name="Ghai R."/>
            <person name="Kavagutti S V."/>
        </authorList>
    </citation>
    <scope>NUCLEOTIDE SEQUENCE</scope>
</reference>
<proteinExistence type="predicted"/>
<gene>
    <name evidence="1" type="ORF">UFOPK2766_00860</name>
</gene>